<feature type="signal peptide" evidence="2">
    <location>
        <begin position="1"/>
        <end position="18"/>
    </location>
</feature>
<sequence length="436" mass="47286">MRTLLFLTLCIYTIHFNAQVNFNYTYNGTGYWTDTANWSPSYPGTMVTQSYTVIIPSGSSITIDTPTSIYGKITVDGSIKNTSNFNIVGTFICNGTFTNNSLFSNFGTSTFNNTVTSTSVFTNEGIATFKSTFENNASLITKNGGVTNIESTLNNTSSIKVEFSGNLLNTGTINNTNTASISNNGTITNENIINSYTFTNNNTIINDVGTITFGNSVFYLMGNNVSHTGNNSFTNRISPKTTVDANYNTIFPANPIGTYTFNNNATLQNSSRIEIDLKADNDYDKIMIGGIASLSGIVEVRLVDGYDPAIGTKLTFLEANNGITGTFSNTILPSLGSSKSFRINYNANGVELEVVSALSNNDVTKNNFSVYPNPTNNVLHINNLKGNETFILTNITGQKVLETTISPYKNNIDLSNLKPAIYIATIANSSFKILKN</sequence>
<accession>A0A5C7AVC8</accession>
<proteinExistence type="predicted"/>
<dbReference type="Proteomes" id="UP000321790">
    <property type="component" value="Unassembled WGS sequence"/>
</dbReference>
<dbReference type="Pfam" id="PF18962">
    <property type="entry name" value="Por_Secre_tail"/>
    <property type="match status" value="1"/>
</dbReference>
<dbReference type="NCBIfam" id="TIGR04183">
    <property type="entry name" value="Por_Secre_tail"/>
    <property type="match status" value="1"/>
</dbReference>
<dbReference type="InterPro" id="IPR026444">
    <property type="entry name" value="Secre_tail"/>
</dbReference>
<organism evidence="4 5">
    <name type="scientific">Seonamhaeicola algicola</name>
    <dbReference type="NCBI Taxonomy" id="1719036"/>
    <lineage>
        <taxon>Bacteria</taxon>
        <taxon>Pseudomonadati</taxon>
        <taxon>Bacteroidota</taxon>
        <taxon>Flavobacteriia</taxon>
        <taxon>Flavobacteriales</taxon>
        <taxon>Flavobacteriaceae</taxon>
    </lineage>
</organism>
<dbReference type="AlphaFoldDB" id="A0A5C7AVC8"/>
<name>A0A5C7AVC8_9FLAO</name>
<feature type="domain" description="Secretion system C-terminal sorting" evidence="3">
    <location>
        <begin position="370"/>
        <end position="432"/>
    </location>
</feature>
<dbReference type="EMBL" id="VOSC01000019">
    <property type="protein sequence ID" value="TXE11613.1"/>
    <property type="molecule type" value="Genomic_DNA"/>
</dbReference>
<dbReference type="RefSeq" id="WP_147132984.1">
    <property type="nucleotide sequence ID" value="NZ_VOSC01000019.1"/>
</dbReference>
<evidence type="ECO:0000313" key="4">
    <source>
        <dbReference type="EMBL" id="TXE11613.1"/>
    </source>
</evidence>
<evidence type="ECO:0000313" key="5">
    <source>
        <dbReference type="Proteomes" id="UP000321790"/>
    </source>
</evidence>
<keyword evidence="1 2" id="KW-0732">Signal</keyword>
<evidence type="ECO:0000259" key="3">
    <source>
        <dbReference type="Pfam" id="PF18962"/>
    </source>
</evidence>
<evidence type="ECO:0000256" key="1">
    <source>
        <dbReference type="ARBA" id="ARBA00022729"/>
    </source>
</evidence>
<protein>
    <submittedName>
        <fullName evidence="4">T9SS type A sorting domain-containing protein</fullName>
    </submittedName>
</protein>
<comment type="caution">
    <text evidence="4">The sequence shown here is derived from an EMBL/GenBank/DDBJ whole genome shotgun (WGS) entry which is preliminary data.</text>
</comment>
<evidence type="ECO:0000256" key="2">
    <source>
        <dbReference type="SAM" id="SignalP"/>
    </source>
</evidence>
<keyword evidence="5" id="KW-1185">Reference proteome</keyword>
<reference evidence="5" key="1">
    <citation type="submission" date="2019-08" db="EMBL/GenBank/DDBJ databases">
        <title>Seonamhaeicola sediminis sp. nov., isolated from marine sediment.</title>
        <authorList>
            <person name="Cao W.R."/>
        </authorList>
    </citation>
    <scope>NUCLEOTIDE SEQUENCE [LARGE SCALE GENOMIC DNA]</scope>
    <source>
        <strain evidence="5">Gy8</strain>
    </source>
</reference>
<feature type="chain" id="PRO_5022902598" evidence="2">
    <location>
        <begin position="19"/>
        <end position="436"/>
    </location>
</feature>
<dbReference type="OrthoDB" id="951108at2"/>
<gene>
    <name evidence="4" type="ORF">FUA26_05970</name>
</gene>